<dbReference type="Proteomes" id="UP000183210">
    <property type="component" value="Unassembled WGS sequence"/>
</dbReference>
<gene>
    <name evidence="2" type="ORF">SAMN05216409_11810</name>
</gene>
<dbReference type="EMBL" id="FOEV01000018">
    <property type="protein sequence ID" value="SER35407.1"/>
    <property type="molecule type" value="Genomic_DNA"/>
</dbReference>
<feature type="compositionally biased region" description="Low complexity" evidence="1">
    <location>
        <begin position="59"/>
        <end position="70"/>
    </location>
</feature>
<evidence type="ECO:0000313" key="2">
    <source>
        <dbReference type="EMBL" id="SER35407.1"/>
    </source>
</evidence>
<dbReference type="GeneID" id="300268689"/>
<proteinExistence type="predicted"/>
<protein>
    <submittedName>
        <fullName evidence="2">Uncharacterized protein</fullName>
    </submittedName>
</protein>
<evidence type="ECO:0000313" key="3">
    <source>
        <dbReference type="Proteomes" id="UP000183210"/>
    </source>
</evidence>
<evidence type="ECO:0000256" key="1">
    <source>
        <dbReference type="SAM" id="MobiDB-lite"/>
    </source>
</evidence>
<organism evidence="2 3">
    <name type="scientific">Pseudomonas lutea</name>
    <dbReference type="NCBI Taxonomy" id="243924"/>
    <lineage>
        <taxon>Bacteria</taxon>
        <taxon>Pseudomonadati</taxon>
        <taxon>Pseudomonadota</taxon>
        <taxon>Gammaproteobacteria</taxon>
        <taxon>Pseudomonadales</taxon>
        <taxon>Pseudomonadaceae</taxon>
        <taxon>Pseudomonas</taxon>
    </lineage>
</organism>
<dbReference type="AlphaFoldDB" id="A0A9X8MH06"/>
<sequence length="151" mass="15797">MTTRKAKAAASAPTEQTAEETTTVAAPEQANPTQADAGTPVPAPESGAPASEDGDSPEPGETPETPAAGEQGDSSGNDQDDEPAALTAILANHTPMTKVLRPLGFTLEPGEERLVVFRDAEHRAACEGHISELRGLFRWDEGEGLHWMAAQ</sequence>
<feature type="region of interest" description="Disordered" evidence="1">
    <location>
        <begin position="1"/>
        <end position="85"/>
    </location>
</feature>
<reference evidence="2 3" key="1">
    <citation type="submission" date="2016-10" db="EMBL/GenBank/DDBJ databases">
        <authorList>
            <person name="Varghese N."/>
            <person name="Submissions S."/>
        </authorList>
    </citation>
    <scope>NUCLEOTIDE SEQUENCE [LARGE SCALE GENOMIC DNA]</scope>
    <source>
        <strain evidence="2 3">LMG 21974</strain>
    </source>
</reference>
<accession>A0A9X8MH06</accession>
<dbReference type="RefSeq" id="WP_074829539.1">
    <property type="nucleotide sequence ID" value="NZ_FOEV01000018.1"/>
</dbReference>
<name>A0A9X8MH06_9PSED</name>
<feature type="compositionally biased region" description="Low complexity" evidence="1">
    <location>
        <begin position="8"/>
        <end position="30"/>
    </location>
</feature>
<comment type="caution">
    <text evidence="2">The sequence shown here is derived from an EMBL/GenBank/DDBJ whole genome shotgun (WGS) entry which is preliminary data.</text>
</comment>